<gene>
    <name evidence="3" type="ORF">SNAT2548_LOCUS13478</name>
    <name evidence="4" type="ORF">SNAT2548_LOCUS16728</name>
</gene>
<keyword evidence="2" id="KW-0472">Membrane</keyword>
<protein>
    <recommendedName>
        <fullName evidence="6">Transmembrane protein</fullName>
    </recommendedName>
</protein>
<evidence type="ECO:0000256" key="2">
    <source>
        <dbReference type="SAM" id="Phobius"/>
    </source>
</evidence>
<feature type="transmembrane region" description="Helical" evidence="2">
    <location>
        <begin position="326"/>
        <end position="346"/>
    </location>
</feature>
<dbReference type="AlphaFoldDB" id="A0A812MBM1"/>
<evidence type="ECO:0000256" key="1">
    <source>
        <dbReference type="SAM" id="MobiDB-lite"/>
    </source>
</evidence>
<accession>A0A812MBM1</accession>
<organism evidence="3 5">
    <name type="scientific">Symbiodinium natans</name>
    <dbReference type="NCBI Taxonomy" id="878477"/>
    <lineage>
        <taxon>Eukaryota</taxon>
        <taxon>Sar</taxon>
        <taxon>Alveolata</taxon>
        <taxon>Dinophyceae</taxon>
        <taxon>Suessiales</taxon>
        <taxon>Symbiodiniaceae</taxon>
        <taxon>Symbiodinium</taxon>
    </lineage>
</organism>
<feature type="transmembrane region" description="Helical" evidence="2">
    <location>
        <begin position="521"/>
        <end position="540"/>
    </location>
</feature>
<sequence length="542" mass="60536">MFQSDQRERVGDEESTAPCTSSFTSYKALQPSLQAQVTGLTESDGEKTETESNTKSSASTPDLASFVTSLDDLDATLMRGIPLRQTLQWGAHLWLSDPRSMSARKKSKLWDASRPTKRYDKFLSHTWETRGRWKLLSLLLRFGWPGMMIFWAIGAMTGSVLVVLEVLPLFTVFEMPIPAIWPGIHYTHGTSIPYGCWVMLLSLGGAIIGLVVFPYFPYVASDICFLDFVCVHQTDSRKMQQGIRSIGAFLASASELRVLWSAPYLQRLWCVFELAAYRKLNPHGRIVISRIMTEVAVLLTFIWAQLGAVGFWIAREGTHGGELLRLLLVVVCVALPILAAMALAAVQKQDADQKLRSQLTSFDVMNAKCSNEFDRQCIHDLIITWYGSLAAFNDYIQGPFCLEVLQLRRSQRCIEGHYLIFLVLPNTSYFLEGSLAFSMSGVAAEVSISYFLAVVLCFNLLWLPSVIVLGAYLTQQGIRLGRCRIKPSLLEPLLICLLCLILLAVGIGATVAAVFRGIEMSILWSILGLVFAAVVWMKCWRL</sequence>
<dbReference type="EMBL" id="CAJNDS010001417">
    <property type="protein sequence ID" value="CAE7258842.1"/>
    <property type="molecule type" value="Genomic_DNA"/>
</dbReference>
<dbReference type="Proteomes" id="UP000604046">
    <property type="component" value="Unassembled WGS sequence"/>
</dbReference>
<feature type="compositionally biased region" description="Basic and acidic residues" evidence="1">
    <location>
        <begin position="1"/>
        <end position="12"/>
    </location>
</feature>
<keyword evidence="2" id="KW-0812">Transmembrane</keyword>
<keyword evidence="2" id="KW-1133">Transmembrane helix</keyword>
<reference evidence="3" key="1">
    <citation type="submission" date="2021-02" db="EMBL/GenBank/DDBJ databases">
        <authorList>
            <person name="Dougan E. K."/>
            <person name="Rhodes N."/>
            <person name="Thang M."/>
            <person name="Chan C."/>
        </authorList>
    </citation>
    <scope>NUCLEOTIDE SEQUENCE</scope>
</reference>
<name>A0A812MBM1_9DINO</name>
<feature type="compositionally biased region" description="Polar residues" evidence="1">
    <location>
        <begin position="17"/>
        <end position="41"/>
    </location>
</feature>
<evidence type="ECO:0008006" key="6">
    <source>
        <dbReference type="Google" id="ProtNLM"/>
    </source>
</evidence>
<feature type="transmembrane region" description="Helical" evidence="2">
    <location>
        <begin position="149"/>
        <end position="172"/>
    </location>
</feature>
<feature type="transmembrane region" description="Helical" evidence="2">
    <location>
        <begin position="448"/>
        <end position="473"/>
    </location>
</feature>
<feature type="transmembrane region" description="Helical" evidence="2">
    <location>
        <begin position="192"/>
        <end position="216"/>
    </location>
</feature>
<feature type="transmembrane region" description="Helical" evidence="2">
    <location>
        <begin position="418"/>
        <end position="442"/>
    </location>
</feature>
<evidence type="ECO:0000313" key="5">
    <source>
        <dbReference type="Proteomes" id="UP000604046"/>
    </source>
</evidence>
<feature type="region of interest" description="Disordered" evidence="1">
    <location>
        <begin position="1"/>
        <end position="60"/>
    </location>
</feature>
<feature type="transmembrane region" description="Helical" evidence="2">
    <location>
        <begin position="295"/>
        <end position="314"/>
    </location>
</feature>
<proteinExistence type="predicted"/>
<keyword evidence="5" id="KW-1185">Reference proteome</keyword>
<comment type="caution">
    <text evidence="3">The sequence shown here is derived from an EMBL/GenBank/DDBJ whole genome shotgun (WGS) entry which is preliminary data.</text>
</comment>
<evidence type="ECO:0000313" key="4">
    <source>
        <dbReference type="EMBL" id="CAE7319103.1"/>
    </source>
</evidence>
<evidence type="ECO:0000313" key="3">
    <source>
        <dbReference type="EMBL" id="CAE7258842.1"/>
    </source>
</evidence>
<dbReference type="OrthoDB" id="434853at2759"/>
<feature type="transmembrane region" description="Helical" evidence="2">
    <location>
        <begin position="493"/>
        <end position="515"/>
    </location>
</feature>
<dbReference type="EMBL" id="CAJNDS010002089">
    <property type="protein sequence ID" value="CAE7319103.1"/>
    <property type="molecule type" value="Genomic_DNA"/>
</dbReference>